<evidence type="ECO:0000256" key="3">
    <source>
        <dbReference type="ARBA" id="ARBA00023004"/>
    </source>
</evidence>
<gene>
    <name evidence="6" type="ORF">ACFQW9_21080</name>
</gene>
<protein>
    <submittedName>
        <fullName evidence="6">Radical SAM protein</fullName>
    </submittedName>
</protein>
<evidence type="ECO:0000313" key="6">
    <source>
        <dbReference type="EMBL" id="MFC7353144.1"/>
    </source>
</evidence>
<evidence type="ECO:0000256" key="4">
    <source>
        <dbReference type="ARBA" id="ARBA00023014"/>
    </source>
</evidence>
<evidence type="ECO:0000256" key="1">
    <source>
        <dbReference type="ARBA" id="ARBA00022691"/>
    </source>
</evidence>
<keyword evidence="7" id="KW-1185">Reference proteome</keyword>
<dbReference type="InterPro" id="IPR007197">
    <property type="entry name" value="rSAM"/>
</dbReference>
<dbReference type="PROSITE" id="PS51918">
    <property type="entry name" value="RADICAL_SAM"/>
    <property type="match status" value="1"/>
</dbReference>
<keyword evidence="3" id="KW-0408">Iron</keyword>
<name>A0ABW2ME09_9ACTN</name>
<dbReference type="SUPFAM" id="SSF102114">
    <property type="entry name" value="Radical SAM enzymes"/>
    <property type="match status" value="1"/>
</dbReference>
<dbReference type="PANTHER" id="PTHR11228">
    <property type="entry name" value="RADICAL SAM DOMAIN PROTEIN"/>
    <property type="match status" value="1"/>
</dbReference>
<feature type="domain" description="Radical SAM core" evidence="5">
    <location>
        <begin position="76"/>
        <end position="282"/>
    </location>
</feature>
<dbReference type="Pfam" id="PF04055">
    <property type="entry name" value="Radical_SAM"/>
    <property type="match status" value="1"/>
</dbReference>
<evidence type="ECO:0000259" key="5">
    <source>
        <dbReference type="PROSITE" id="PS51918"/>
    </source>
</evidence>
<proteinExistence type="predicted"/>
<keyword evidence="1" id="KW-0949">S-adenosyl-L-methionine</keyword>
<evidence type="ECO:0000313" key="7">
    <source>
        <dbReference type="Proteomes" id="UP001596509"/>
    </source>
</evidence>
<dbReference type="PANTHER" id="PTHR11228:SF7">
    <property type="entry name" value="PQQA PEPTIDE CYCLASE"/>
    <property type="match status" value="1"/>
</dbReference>
<dbReference type="SFLD" id="SFLDG01067">
    <property type="entry name" value="SPASM/twitch_domain_containing"/>
    <property type="match status" value="1"/>
</dbReference>
<dbReference type="InterPro" id="IPR050377">
    <property type="entry name" value="Radical_SAM_PqqE_MftC-like"/>
</dbReference>
<dbReference type="EMBL" id="JBHTCK010000006">
    <property type="protein sequence ID" value="MFC7353144.1"/>
    <property type="molecule type" value="Genomic_DNA"/>
</dbReference>
<dbReference type="Gene3D" id="3.20.20.70">
    <property type="entry name" value="Aldolase class I"/>
    <property type="match status" value="1"/>
</dbReference>
<keyword evidence="4" id="KW-0411">Iron-sulfur</keyword>
<sequence>MHQMIASPHNGRFLLARPGARAGMQIPRSMYEQLALIADSSGPLPAWLLDGARTAWGLDVSDARMCEAVLVRPESNLNYGRATYEINKGCNFNCEHCYLAERKFEGLPPDGKVRLLGLLRDAGVLWLQLTGGEPLIDRDFMDSYRLAYRHGMLIEILTNGSRLHRPEIIDLLHELPPHKVTVSLYGATPDSFDSLTRKKGAFRLVEKGLAAARDAGIPLELALIITRHNAHELDAMRSLAERYGAGRQEYGTISPTYTGTPEPLAAQAPGFLDKSNVFKGCPAGHTFFHVDPHGLATMCKVGRENPVDLMTEGLDGLLRLPGIADAQMLRTGGCGGCQLSGTCRVCRPLAKAYQEAKAPLNTYCQHGSEKAQ</sequence>
<dbReference type="RefSeq" id="WP_193462589.1">
    <property type="nucleotide sequence ID" value="NZ_JBHTCK010000006.1"/>
</dbReference>
<reference evidence="7" key="1">
    <citation type="journal article" date="2019" name="Int. J. Syst. Evol. Microbiol.">
        <title>The Global Catalogue of Microorganisms (GCM) 10K type strain sequencing project: providing services to taxonomists for standard genome sequencing and annotation.</title>
        <authorList>
            <consortium name="The Broad Institute Genomics Platform"/>
            <consortium name="The Broad Institute Genome Sequencing Center for Infectious Disease"/>
            <person name="Wu L."/>
            <person name="Ma J."/>
        </authorList>
    </citation>
    <scope>NUCLEOTIDE SEQUENCE [LARGE SCALE GENOMIC DNA]</scope>
    <source>
        <strain evidence="7">ICMP 19430</strain>
    </source>
</reference>
<dbReference type="Proteomes" id="UP001596509">
    <property type="component" value="Unassembled WGS sequence"/>
</dbReference>
<organism evidence="6 7">
    <name type="scientific">Streptomyces caviscabies</name>
    <dbReference type="NCBI Taxonomy" id="90079"/>
    <lineage>
        <taxon>Bacteria</taxon>
        <taxon>Bacillati</taxon>
        <taxon>Actinomycetota</taxon>
        <taxon>Actinomycetes</taxon>
        <taxon>Kitasatosporales</taxon>
        <taxon>Streptomycetaceae</taxon>
        <taxon>Streptomyces</taxon>
    </lineage>
</organism>
<accession>A0ABW2ME09</accession>
<dbReference type="InterPro" id="IPR058240">
    <property type="entry name" value="rSAM_sf"/>
</dbReference>
<dbReference type="InterPro" id="IPR013785">
    <property type="entry name" value="Aldolase_TIM"/>
</dbReference>
<dbReference type="CDD" id="cd01335">
    <property type="entry name" value="Radical_SAM"/>
    <property type="match status" value="1"/>
</dbReference>
<evidence type="ECO:0000256" key="2">
    <source>
        <dbReference type="ARBA" id="ARBA00022723"/>
    </source>
</evidence>
<dbReference type="SFLD" id="SFLDS00029">
    <property type="entry name" value="Radical_SAM"/>
    <property type="match status" value="1"/>
</dbReference>
<comment type="caution">
    <text evidence="6">The sequence shown here is derived from an EMBL/GenBank/DDBJ whole genome shotgun (WGS) entry which is preliminary data.</text>
</comment>
<keyword evidence="2" id="KW-0479">Metal-binding</keyword>